<dbReference type="Proteomes" id="UP000438991">
    <property type="component" value="Unassembled WGS sequence"/>
</dbReference>
<gene>
    <name evidence="2" type="ORF">GJ689_24265</name>
</gene>
<keyword evidence="1" id="KW-0472">Membrane</keyword>
<keyword evidence="1" id="KW-1133">Transmembrane helix</keyword>
<dbReference type="RefSeq" id="WP_155481566.1">
    <property type="nucleotide sequence ID" value="NZ_WNKV01000029.1"/>
</dbReference>
<evidence type="ECO:0000256" key="1">
    <source>
        <dbReference type="SAM" id="Phobius"/>
    </source>
</evidence>
<comment type="caution">
    <text evidence="2">The sequence shown here is derived from an EMBL/GenBank/DDBJ whole genome shotgun (WGS) entry which is preliminary data.</text>
</comment>
<dbReference type="EMBL" id="WNKV01000029">
    <property type="protein sequence ID" value="MTW19310.1"/>
    <property type="molecule type" value="Genomic_DNA"/>
</dbReference>
<name>A0A9X5AVA5_9BRAD</name>
<sequence>MRGIVDLAALRRSERILFIVLAVLIWPFIAVGVVAGWGFLVWMYYSFTGPPGPV</sequence>
<reference evidence="2 3" key="1">
    <citation type="submission" date="2019-11" db="EMBL/GenBank/DDBJ databases">
        <title>Whole-genome sequence of Rhodoplanes serenus DSM 18633, type strain.</title>
        <authorList>
            <person name="Kyndt J.A."/>
            <person name="Meyer T.E."/>
        </authorList>
    </citation>
    <scope>NUCLEOTIDE SEQUENCE [LARGE SCALE GENOMIC DNA]</scope>
    <source>
        <strain evidence="2 3">DSM 18633</strain>
    </source>
</reference>
<accession>A0A9X5AVA5</accession>
<proteinExistence type="predicted"/>
<organism evidence="2 3">
    <name type="scientific">Rhodoplanes serenus</name>
    <dbReference type="NCBI Taxonomy" id="200615"/>
    <lineage>
        <taxon>Bacteria</taxon>
        <taxon>Pseudomonadati</taxon>
        <taxon>Pseudomonadota</taxon>
        <taxon>Alphaproteobacteria</taxon>
        <taxon>Hyphomicrobiales</taxon>
        <taxon>Nitrobacteraceae</taxon>
        <taxon>Rhodoplanes</taxon>
    </lineage>
</organism>
<dbReference type="InterPro" id="IPR010649">
    <property type="entry name" value="NapE_TorE"/>
</dbReference>
<feature type="transmembrane region" description="Helical" evidence="1">
    <location>
        <begin position="16"/>
        <end position="45"/>
    </location>
</feature>
<evidence type="ECO:0000313" key="2">
    <source>
        <dbReference type="EMBL" id="MTW19310.1"/>
    </source>
</evidence>
<keyword evidence="1" id="KW-0812">Transmembrane</keyword>
<protein>
    <submittedName>
        <fullName evidence="2">Nitrate reductase</fullName>
    </submittedName>
</protein>
<dbReference type="AlphaFoldDB" id="A0A9X5AVA5"/>
<dbReference type="Pfam" id="PF06796">
    <property type="entry name" value="NapE"/>
    <property type="match status" value="1"/>
</dbReference>
<evidence type="ECO:0000313" key="3">
    <source>
        <dbReference type="Proteomes" id="UP000438991"/>
    </source>
</evidence>